<evidence type="ECO:0000256" key="3">
    <source>
        <dbReference type="SAM" id="MobiDB-lite"/>
    </source>
</evidence>
<keyword evidence="4" id="KW-1133">Transmembrane helix</keyword>
<dbReference type="FunFam" id="3.30.200.20:FF:001120">
    <property type="entry name" value="Putative DUF26-domain receptor-like protein kinase family protein"/>
    <property type="match status" value="1"/>
</dbReference>
<feature type="transmembrane region" description="Helical" evidence="4">
    <location>
        <begin position="660"/>
        <end position="680"/>
    </location>
</feature>
<name>A0AA87B9N6_9FABA</name>
<dbReference type="PANTHER" id="PTHR32099:SF51">
    <property type="entry name" value="CYSTEINE-RICH RECEPTOR-LIKE PROTEIN KINASE 25 ISOFORM X1"/>
    <property type="match status" value="1"/>
</dbReference>
<evidence type="ECO:0008006" key="10">
    <source>
        <dbReference type="Google" id="ProtNLM"/>
    </source>
</evidence>
<evidence type="ECO:0000256" key="4">
    <source>
        <dbReference type="SAM" id="Phobius"/>
    </source>
</evidence>
<keyword evidence="2" id="KW-0677">Repeat</keyword>
<feature type="domain" description="Gnk2-homologous" evidence="7">
    <location>
        <begin position="526"/>
        <end position="633"/>
    </location>
</feature>
<sequence>MAMLRLRSLSYVCCLLLISIFISRVSADNNTENFHYFCNEKNDRGNYTANSTYNTNLNTLLSTLTSDTQINYGFYNLTNEENTDRVYAIGLCRGDVKPDECRTCLEHSRGNLSQLCPNRKEAIGWYEDENCMLRYSDRKIFSLMETGPAYFAWSSKNATQAEEFNRVVKDLLDGLRSKAASGDIRSKYATANAIGPDNKTIYGLVQCTPDLSGPDCDNCLYQSILEVPKCCASRIGVIIVRPSCNLRYETSFLFYDAPADTPSPTPSPSPFSPPSRVTSNTSTEVTLKDLKSKFIFDAVDDMKCTKFWLLGIRSFRCLNFMESVAFDQIQGKLNLKMPMIREQAGNTTSLIQTITCSPNKEAFYHPFFVTSHSHNTINKSNMPHFSFLCCLLLITIFISQVSAANNVTAQGFHYFCDEENNNQRGNYTTNSAYHTNLDTLLSTLISNTEIDYGFYNFTNGENNDTVYAIGLCKGDVKAQECRSCLNDSRANLTELCPNKKEAIGWYTDEKCMLRYSDRKIFDLMETGPAYFVWNLTNATKADEFNGVVKNLLNGLKSKAAAGDSRIKYATANATGPDDKTIYGLAQCTPDLSDVECDNCLLQSIEEVPRCCDNSAGARIVRPSCYLRYETSFLFYGAPAFESSAPPPPITPEGKSNTTTIIAIAVSAGVVASAMLIFIFMRSTVRKSWKKFESKWKNWFTGTLPSGQEIAVKRLSANSRQGDTEFKNEVLLVAKLQHRNLVRLLGFSMEGREKLLVYEFVPNKSLDYFIFDEEMNPKIADFGLARLFVVDQTHEDTQRVVGTYGYMAPEYALHGQFSEKSDVFSFGVLVLEIVSGQKISSVQHGENTGDLRSLAWRSWREGRARDIVDPTLNNGSESEIMRCIHIGLLCVQDNVGARPSMASVVLMLSSHSFSLAVPMAPAFYGDMSRLFADMQLWEISSGTTRSNEHTTRSDEDSLNEASITDPYPR</sequence>
<evidence type="ECO:0000256" key="5">
    <source>
        <dbReference type="SAM" id="SignalP"/>
    </source>
</evidence>
<feature type="chain" id="PRO_5041667035" description="Cysteine-rich receptor-like protein kinase 29" evidence="5">
    <location>
        <begin position="28"/>
        <end position="968"/>
    </location>
</feature>
<feature type="signal peptide" evidence="5">
    <location>
        <begin position="1"/>
        <end position="27"/>
    </location>
</feature>
<evidence type="ECO:0000313" key="9">
    <source>
        <dbReference type="Proteomes" id="UP001189624"/>
    </source>
</evidence>
<dbReference type="Gramene" id="rna-AYBTSS11_LOCUS29452">
    <property type="protein sequence ID" value="CAJ1977299.1"/>
    <property type="gene ID" value="gene-AYBTSS11_LOCUS29452"/>
</dbReference>
<organism evidence="8 9">
    <name type="scientific">Sphenostylis stenocarpa</name>
    <dbReference type="NCBI Taxonomy" id="92480"/>
    <lineage>
        <taxon>Eukaryota</taxon>
        <taxon>Viridiplantae</taxon>
        <taxon>Streptophyta</taxon>
        <taxon>Embryophyta</taxon>
        <taxon>Tracheophyta</taxon>
        <taxon>Spermatophyta</taxon>
        <taxon>Magnoliopsida</taxon>
        <taxon>eudicotyledons</taxon>
        <taxon>Gunneridae</taxon>
        <taxon>Pentapetalae</taxon>
        <taxon>rosids</taxon>
        <taxon>fabids</taxon>
        <taxon>Fabales</taxon>
        <taxon>Fabaceae</taxon>
        <taxon>Papilionoideae</taxon>
        <taxon>50 kb inversion clade</taxon>
        <taxon>NPAAA clade</taxon>
        <taxon>indigoferoid/millettioid clade</taxon>
        <taxon>Phaseoleae</taxon>
        <taxon>Sphenostylis</taxon>
    </lineage>
</organism>
<reference evidence="8" key="1">
    <citation type="submission" date="2023-10" db="EMBL/GenBank/DDBJ databases">
        <authorList>
            <person name="Domelevo Entfellner J.-B."/>
        </authorList>
    </citation>
    <scope>NUCLEOTIDE SEQUENCE</scope>
</reference>
<dbReference type="AlphaFoldDB" id="A0AA87B9N6"/>
<dbReference type="Proteomes" id="UP001189624">
    <property type="component" value="Chromosome 10"/>
</dbReference>
<accession>A0AA87B9N6</accession>
<protein>
    <recommendedName>
        <fullName evidence="10">Cysteine-rich receptor-like protein kinase 29</fullName>
    </recommendedName>
</protein>
<dbReference type="SUPFAM" id="SSF56112">
    <property type="entry name" value="Protein kinase-like (PK-like)"/>
    <property type="match status" value="1"/>
</dbReference>
<dbReference type="InterPro" id="IPR002902">
    <property type="entry name" value="GNK2"/>
</dbReference>
<evidence type="ECO:0000256" key="2">
    <source>
        <dbReference type="ARBA" id="ARBA00022737"/>
    </source>
</evidence>
<feature type="domain" description="Gnk2-homologous" evidence="7">
    <location>
        <begin position="146"/>
        <end position="253"/>
    </location>
</feature>
<proteinExistence type="predicted"/>
<evidence type="ECO:0000256" key="1">
    <source>
        <dbReference type="ARBA" id="ARBA00022729"/>
    </source>
</evidence>
<gene>
    <name evidence="8" type="ORF">AYBTSS11_LOCUS29452</name>
</gene>
<feature type="compositionally biased region" description="Basic and acidic residues" evidence="3">
    <location>
        <begin position="945"/>
        <end position="954"/>
    </location>
</feature>
<evidence type="ECO:0000313" key="8">
    <source>
        <dbReference type="EMBL" id="CAJ1977299.1"/>
    </source>
</evidence>
<dbReference type="Pfam" id="PF00069">
    <property type="entry name" value="Pkinase"/>
    <property type="match status" value="1"/>
</dbReference>
<feature type="compositionally biased region" description="Pro residues" evidence="3">
    <location>
        <begin position="261"/>
        <end position="273"/>
    </location>
</feature>
<dbReference type="CDD" id="cd23509">
    <property type="entry name" value="Gnk2-like"/>
    <property type="match status" value="4"/>
</dbReference>
<feature type="domain" description="Gnk2-homologous" evidence="7">
    <location>
        <begin position="35"/>
        <end position="140"/>
    </location>
</feature>
<dbReference type="Gene3D" id="1.10.510.10">
    <property type="entry name" value="Transferase(Phosphotransferase) domain 1"/>
    <property type="match status" value="1"/>
</dbReference>
<keyword evidence="1 5" id="KW-0732">Signal</keyword>
<dbReference type="PANTHER" id="PTHR32099">
    <property type="entry name" value="CYSTEINE-RICH REPEAT SECRETORY PROTEIN"/>
    <property type="match status" value="1"/>
</dbReference>
<dbReference type="Gene3D" id="3.30.200.20">
    <property type="entry name" value="Phosphorylase Kinase, domain 1"/>
    <property type="match status" value="1"/>
</dbReference>
<dbReference type="Pfam" id="PF01657">
    <property type="entry name" value="Stress-antifung"/>
    <property type="match status" value="4"/>
</dbReference>
<dbReference type="GO" id="GO:0004672">
    <property type="term" value="F:protein kinase activity"/>
    <property type="evidence" value="ECO:0007669"/>
    <property type="project" value="InterPro"/>
</dbReference>
<dbReference type="PROSITE" id="PS50011">
    <property type="entry name" value="PROTEIN_KINASE_DOM"/>
    <property type="match status" value="1"/>
</dbReference>
<dbReference type="Gene3D" id="3.30.430.20">
    <property type="entry name" value="Gnk2 domain, C-X8-C-X2-C motif"/>
    <property type="match status" value="4"/>
</dbReference>
<dbReference type="InterPro" id="IPR011009">
    <property type="entry name" value="Kinase-like_dom_sf"/>
</dbReference>
<feature type="region of interest" description="Disordered" evidence="3">
    <location>
        <begin position="942"/>
        <end position="968"/>
    </location>
</feature>
<evidence type="ECO:0000259" key="7">
    <source>
        <dbReference type="PROSITE" id="PS51473"/>
    </source>
</evidence>
<dbReference type="EMBL" id="OY731407">
    <property type="protein sequence ID" value="CAJ1977299.1"/>
    <property type="molecule type" value="Genomic_DNA"/>
</dbReference>
<dbReference type="InterPro" id="IPR038408">
    <property type="entry name" value="GNK2_sf"/>
</dbReference>
<evidence type="ECO:0000259" key="6">
    <source>
        <dbReference type="PROSITE" id="PS50011"/>
    </source>
</evidence>
<dbReference type="FunFam" id="3.30.430.20:FF:000003">
    <property type="entry name" value="Cysteine-rich RLK (RECEPTOR-like protein kinase) 10"/>
    <property type="match status" value="2"/>
</dbReference>
<dbReference type="FunFam" id="3.30.430.20:FF:000002">
    <property type="entry name" value="Cysteine-rich receptor-like protein kinase 10"/>
    <property type="match status" value="2"/>
</dbReference>
<dbReference type="GO" id="GO:0005524">
    <property type="term" value="F:ATP binding"/>
    <property type="evidence" value="ECO:0007669"/>
    <property type="project" value="InterPro"/>
</dbReference>
<keyword evidence="4" id="KW-0472">Membrane</keyword>
<feature type="domain" description="Gnk2-homologous" evidence="7">
    <location>
        <begin position="415"/>
        <end position="520"/>
    </location>
</feature>
<feature type="domain" description="Protein kinase" evidence="6">
    <location>
        <begin position="533"/>
        <end position="913"/>
    </location>
</feature>
<dbReference type="InterPro" id="IPR000719">
    <property type="entry name" value="Prot_kinase_dom"/>
</dbReference>
<feature type="region of interest" description="Disordered" evidence="3">
    <location>
        <begin position="259"/>
        <end position="280"/>
    </location>
</feature>
<keyword evidence="9" id="KW-1185">Reference proteome</keyword>
<dbReference type="PROSITE" id="PS51473">
    <property type="entry name" value="GNK2"/>
    <property type="match status" value="4"/>
</dbReference>
<keyword evidence="4" id="KW-0812">Transmembrane</keyword>
<dbReference type="FunFam" id="1.10.510.10:FF:001722">
    <property type="entry name" value="G-type lectin S-receptor-like serine/threonine-protein kinase B120"/>
    <property type="match status" value="1"/>
</dbReference>